<accession>A0ABV1G689</accession>
<evidence type="ECO:0008006" key="3">
    <source>
        <dbReference type="Google" id="ProtNLM"/>
    </source>
</evidence>
<dbReference type="SUPFAM" id="SSF55729">
    <property type="entry name" value="Acyl-CoA N-acyltransferases (Nat)"/>
    <property type="match status" value="1"/>
</dbReference>
<protein>
    <recommendedName>
        <fullName evidence="3">GNAT family N-acetyltransferase</fullName>
    </recommendedName>
</protein>
<dbReference type="InterPro" id="IPR016181">
    <property type="entry name" value="Acyl_CoA_acyltransferase"/>
</dbReference>
<gene>
    <name evidence="1" type="ORF">WMO66_06710</name>
</gene>
<evidence type="ECO:0000313" key="2">
    <source>
        <dbReference type="Proteomes" id="UP001491552"/>
    </source>
</evidence>
<organism evidence="1 2">
    <name type="scientific">Faecousia intestinalis</name>
    <dbReference type="NCBI Taxonomy" id="3133167"/>
    <lineage>
        <taxon>Bacteria</taxon>
        <taxon>Bacillati</taxon>
        <taxon>Bacillota</taxon>
        <taxon>Clostridia</taxon>
        <taxon>Eubacteriales</taxon>
        <taxon>Oscillospiraceae</taxon>
        <taxon>Faecousia</taxon>
    </lineage>
</organism>
<sequence length="62" mass="7115">MQLREYRPADCQRLEMLFLAADERGVGLGRQMLECAVRHYGVRKLTVNAQTVGFYEHTDLSA</sequence>
<reference evidence="1 2" key="1">
    <citation type="submission" date="2024-03" db="EMBL/GenBank/DDBJ databases">
        <title>Human intestinal bacterial collection.</title>
        <authorList>
            <person name="Pauvert C."/>
            <person name="Hitch T.C.A."/>
            <person name="Clavel T."/>
        </authorList>
    </citation>
    <scope>NUCLEOTIDE SEQUENCE [LARGE SCALE GENOMIC DNA]</scope>
    <source>
        <strain evidence="1 2">CLA-AA-H192</strain>
    </source>
</reference>
<dbReference type="Proteomes" id="UP001491552">
    <property type="component" value="Unassembled WGS sequence"/>
</dbReference>
<comment type="caution">
    <text evidence="1">The sequence shown here is derived from an EMBL/GenBank/DDBJ whole genome shotgun (WGS) entry which is preliminary data.</text>
</comment>
<keyword evidence="2" id="KW-1185">Reference proteome</keyword>
<dbReference type="RefSeq" id="WP_349135630.1">
    <property type="nucleotide sequence ID" value="NZ_JBBMFF010000204.1"/>
</dbReference>
<proteinExistence type="predicted"/>
<evidence type="ECO:0000313" key="1">
    <source>
        <dbReference type="EMBL" id="MEQ2510937.1"/>
    </source>
</evidence>
<dbReference type="EMBL" id="JBBMFF010000204">
    <property type="protein sequence ID" value="MEQ2510937.1"/>
    <property type="molecule type" value="Genomic_DNA"/>
</dbReference>
<name>A0ABV1G689_9FIRM</name>